<dbReference type="CDD" id="cd12951">
    <property type="entry name" value="RRP7_Rrp7A"/>
    <property type="match status" value="1"/>
</dbReference>
<evidence type="ECO:0000256" key="4">
    <source>
        <dbReference type="SAM" id="MobiDB-lite"/>
    </source>
</evidence>
<dbReference type="Gene3D" id="6.10.250.1770">
    <property type="match status" value="1"/>
</dbReference>
<dbReference type="PROSITE" id="PS50102">
    <property type="entry name" value="RRM"/>
    <property type="match status" value="1"/>
</dbReference>
<dbReference type="Pfam" id="PF12923">
    <property type="entry name" value="RRP7"/>
    <property type="match status" value="1"/>
</dbReference>
<sequence length="263" mass="29941">MLKKGFEENEPVKDVKVIMDKATRKNKGYGFVTSKHKLSTAKAVKKERSMKVGGSTSASRLTCKREADAKAPTNSAPLLQKKKIKKQKNENGLVGAAEQEVKVKAFETFACPIESHKVIEIEIAESEPAVGMKKWLSEYHNQRPGLHVLQQRIDEFIADFEAREERARQERETAAAEEGWTVVTRHKGRKKTTDSESGITVGGIAPAAVENKQKKKTTETALNFYRFQRREARRNEILELQQRFEEDKKKIVALRAARKFRPY</sequence>
<dbReference type="GO" id="GO:0003723">
    <property type="term" value="F:RNA binding"/>
    <property type="evidence" value="ECO:0007669"/>
    <property type="project" value="UniProtKB-UniRule"/>
</dbReference>
<evidence type="ECO:0000313" key="6">
    <source>
        <dbReference type="EMBL" id="KAH7440989.1"/>
    </source>
</evidence>
<dbReference type="GO" id="GO:0006364">
    <property type="term" value="P:rRNA processing"/>
    <property type="evidence" value="ECO:0007669"/>
    <property type="project" value="TreeGrafter"/>
</dbReference>
<evidence type="ECO:0000259" key="5">
    <source>
        <dbReference type="PROSITE" id="PS50102"/>
    </source>
</evidence>
<name>A0A8T2V9I4_CERRI</name>
<accession>A0A8T2V9I4</accession>
<dbReference type="PANTHER" id="PTHR13191:SF0">
    <property type="entry name" value="RIBOSOMAL RNA-PROCESSING PROTEIN 7 HOMOLOG A-RELATED"/>
    <property type="match status" value="1"/>
</dbReference>
<dbReference type="InterPro" id="IPR012677">
    <property type="entry name" value="Nucleotide-bd_a/b_plait_sf"/>
</dbReference>
<evidence type="ECO:0000256" key="1">
    <source>
        <dbReference type="ARBA" id="ARBA00006110"/>
    </source>
</evidence>
<keyword evidence="2" id="KW-0694">RNA-binding</keyword>
<comment type="caution">
    <text evidence="6">The sequence shown here is derived from an EMBL/GenBank/DDBJ whole genome shotgun (WGS) entry which is preliminary data.</text>
</comment>
<dbReference type="Proteomes" id="UP000825935">
    <property type="component" value="Chromosome 3"/>
</dbReference>
<dbReference type="GO" id="GO:0032545">
    <property type="term" value="C:CURI complex"/>
    <property type="evidence" value="ECO:0007669"/>
    <property type="project" value="TreeGrafter"/>
</dbReference>
<feature type="domain" description="RRM" evidence="5">
    <location>
        <begin position="1"/>
        <end position="57"/>
    </location>
</feature>
<reference evidence="6" key="1">
    <citation type="submission" date="2021-08" db="EMBL/GenBank/DDBJ databases">
        <title>WGS assembly of Ceratopteris richardii.</title>
        <authorList>
            <person name="Marchant D.B."/>
            <person name="Chen G."/>
            <person name="Jenkins J."/>
            <person name="Shu S."/>
            <person name="Leebens-Mack J."/>
            <person name="Grimwood J."/>
            <person name="Schmutz J."/>
            <person name="Soltis P."/>
            <person name="Soltis D."/>
            <person name="Chen Z.-H."/>
        </authorList>
    </citation>
    <scope>NUCLEOTIDE SEQUENCE</scope>
    <source>
        <strain evidence="6">Whitten #5841</strain>
        <tissue evidence="6">Leaf</tissue>
    </source>
</reference>
<dbReference type="Pfam" id="PF00076">
    <property type="entry name" value="RRM_1"/>
    <property type="match status" value="1"/>
</dbReference>
<evidence type="ECO:0000256" key="3">
    <source>
        <dbReference type="SAM" id="Coils"/>
    </source>
</evidence>
<feature type="coiled-coil region" evidence="3">
    <location>
        <begin position="230"/>
        <end position="257"/>
    </location>
</feature>
<dbReference type="Gene3D" id="3.30.70.330">
    <property type="match status" value="1"/>
</dbReference>
<keyword evidence="3" id="KW-0175">Coiled coil</keyword>
<keyword evidence="7" id="KW-1185">Reference proteome</keyword>
<feature type="region of interest" description="Disordered" evidence="4">
    <location>
        <begin position="42"/>
        <end position="76"/>
    </location>
</feature>
<dbReference type="EMBL" id="CM035408">
    <property type="protein sequence ID" value="KAH7440989.1"/>
    <property type="molecule type" value="Genomic_DNA"/>
</dbReference>
<organism evidence="6 7">
    <name type="scientific">Ceratopteris richardii</name>
    <name type="common">Triangle waterfern</name>
    <dbReference type="NCBI Taxonomy" id="49495"/>
    <lineage>
        <taxon>Eukaryota</taxon>
        <taxon>Viridiplantae</taxon>
        <taxon>Streptophyta</taxon>
        <taxon>Embryophyta</taxon>
        <taxon>Tracheophyta</taxon>
        <taxon>Polypodiopsida</taxon>
        <taxon>Polypodiidae</taxon>
        <taxon>Polypodiales</taxon>
        <taxon>Pteridineae</taxon>
        <taxon>Pteridaceae</taxon>
        <taxon>Parkerioideae</taxon>
        <taxon>Ceratopteris</taxon>
    </lineage>
</organism>
<dbReference type="InterPro" id="IPR035979">
    <property type="entry name" value="RBD_domain_sf"/>
</dbReference>
<dbReference type="PANTHER" id="PTHR13191">
    <property type="entry name" value="RIBOSOMAL RNA PROCESSING PROTEIN 7-RELATED"/>
    <property type="match status" value="1"/>
</dbReference>
<dbReference type="GO" id="GO:0034456">
    <property type="term" value="C:UTP-C complex"/>
    <property type="evidence" value="ECO:0007669"/>
    <property type="project" value="TreeGrafter"/>
</dbReference>
<evidence type="ECO:0000313" key="7">
    <source>
        <dbReference type="Proteomes" id="UP000825935"/>
    </source>
</evidence>
<dbReference type="SUPFAM" id="SSF54928">
    <property type="entry name" value="RNA-binding domain, RBD"/>
    <property type="match status" value="1"/>
</dbReference>
<evidence type="ECO:0000256" key="2">
    <source>
        <dbReference type="PROSITE-ProRule" id="PRU00176"/>
    </source>
</evidence>
<dbReference type="AlphaFoldDB" id="A0A8T2V9I4"/>
<dbReference type="InterPro" id="IPR024326">
    <property type="entry name" value="RRP7_C"/>
</dbReference>
<dbReference type="OrthoDB" id="5390at2759"/>
<dbReference type="InterPro" id="IPR000504">
    <property type="entry name" value="RRM_dom"/>
</dbReference>
<protein>
    <recommendedName>
        <fullName evidence="5">RRM domain-containing protein</fullName>
    </recommendedName>
</protein>
<gene>
    <name evidence="6" type="ORF">KP509_03G019700</name>
</gene>
<dbReference type="InterPro" id="IPR040446">
    <property type="entry name" value="RRP7"/>
</dbReference>
<comment type="similarity">
    <text evidence="1">Belongs to the RRP7 family.</text>
</comment>
<dbReference type="GO" id="GO:0000028">
    <property type="term" value="P:ribosomal small subunit assembly"/>
    <property type="evidence" value="ECO:0007669"/>
    <property type="project" value="TreeGrafter"/>
</dbReference>
<proteinExistence type="inferred from homology"/>